<dbReference type="EMBL" id="JAXCGZ010017840">
    <property type="protein sequence ID" value="KAK7067689.1"/>
    <property type="molecule type" value="Genomic_DNA"/>
</dbReference>
<organism evidence="1 2">
    <name type="scientific">Halocaridina rubra</name>
    <name type="common">Hawaiian red shrimp</name>
    <dbReference type="NCBI Taxonomy" id="373956"/>
    <lineage>
        <taxon>Eukaryota</taxon>
        <taxon>Metazoa</taxon>
        <taxon>Ecdysozoa</taxon>
        <taxon>Arthropoda</taxon>
        <taxon>Crustacea</taxon>
        <taxon>Multicrustacea</taxon>
        <taxon>Malacostraca</taxon>
        <taxon>Eumalacostraca</taxon>
        <taxon>Eucarida</taxon>
        <taxon>Decapoda</taxon>
        <taxon>Pleocyemata</taxon>
        <taxon>Caridea</taxon>
        <taxon>Atyoidea</taxon>
        <taxon>Atyidae</taxon>
        <taxon>Halocaridina</taxon>
    </lineage>
</organism>
<evidence type="ECO:0000313" key="2">
    <source>
        <dbReference type="Proteomes" id="UP001381693"/>
    </source>
</evidence>
<accession>A0AAN8ZY56</accession>
<gene>
    <name evidence="1" type="primary">YLPM1_2</name>
    <name evidence="1" type="ORF">SK128_024988</name>
</gene>
<feature type="non-terminal residue" evidence="1">
    <location>
        <position position="1"/>
    </location>
</feature>
<dbReference type="AlphaFoldDB" id="A0AAN8ZY56"/>
<comment type="caution">
    <text evidence="1">The sequence shown here is derived from an EMBL/GenBank/DDBJ whole genome shotgun (WGS) entry which is preliminary data.</text>
</comment>
<keyword evidence="2" id="KW-1185">Reference proteome</keyword>
<name>A0AAN8ZY56_HALRR</name>
<dbReference type="Proteomes" id="UP001381693">
    <property type="component" value="Unassembled WGS sequence"/>
</dbReference>
<protein>
    <submittedName>
        <fullName evidence="1">Nucleic acid-templated transcription</fullName>
    </submittedName>
</protein>
<proteinExistence type="predicted"/>
<sequence>VRWADFEERKKQNKARERGFVLGQTDWNRMTDTTDGASALVQIRYIEGRENK</sequence>
<evidence type="ECO:0000313" key="1">
    <source>
        <dbReference type="EMBL" id="KAK7067689.1"/>
    </source>
</evidence>
<reference evidence="1 2" key="1">
    <citation type="submission" date="2023-11" db="EMBL/GenBank/DDBJ databases">
        <title>Halocaridina rubra genome assembly.</title>
        <authorList>
            <person name="Smith C."/>
        </authorList>
    </citation>
    <scope>NUCLEOTIDE SEQUENCE [LARGE SCALE GENOMIC DNA]</scope>
    <source>
        <strain evidence="1">EP-1</strain>
        <tissue evidence="1">Whole</tissue>
    </source>
</reference>